<dbReference type="InterPro" id="IPR003369">
    <property type="entry name" value="TatA/B/E"/>
</dbReference>
<keyword evidence="10" id="KW-1185">Reference proteome</keyword>
<keyword evidence="7" id="KW-0472">Membrane</keyword>
<gene>
    <name evidence="9" type="ORF">G1H10_10245</name>
</gene>
<evidence type="ECO:0008006" key="11">
    <source>
        <dbReference type="Google" id="ProtNLM"/>
    </source>
</evidence>
<evidence type="ECO:0000256" key="8">
    <source>
        <dbReference type="SAM" id="MobiDB-lite"/>
    </source>
</evidence>
<evidence type="ECO:0000313" key="10">
    <source>
        <dbReference type="Proteomes" id="UP000475214"/>
    </source>
</evidence>
<name>A0A6L9S6A5_9ACTN</name>
<dbReference type="Pfam" id="PF02416">
    <property type="entry name" value="TatA_B_E"/>
    <property type="match status" value="1"/>
</dbReference>
<keyword evidence="5" id="KW-1133">Transmembrane helix</keyword>
<dbReference type="GO" id="GO:0016020">
    <property type="term" value="C:membrane"/>
    <property type="evidence" value="ECO:0007669"/>
    <property type="project" value="UniProtKB-ARBA"/>
</dbReference>
<evidence type="ECO:0000256" key="7">
    <source>
        <dbReference type="ARBA" id="ARBA00023136"/>
    </source>
</evidence>
<evidence type="ECO:0000313" key="9">
    <source>
        <dbReference type="EMBL" id="NEE00547.1"/>
    </source>
</evidence>
<proteinExistence type="predicted"/>
<keyword evidence="4" id="KW-0653">Protein transport</keyword>
<dbReference type="Proteomes" id="UP000475214">
    <property type="component" value="Unassembled WGS sequence"/>
</dbReference>
<evidence type="ECO:0000256" key="2">
    <source>
        <dbReference type="ARBA" id="ARBA00022448"/>
    </source>
</evidence>
<dbReference type="RefSeq" id="WP_163736485.1">
    <property type="nucleotide sequence ID" value="NZ_JAAGOA010000006.1"/>
</dbReference>
<keyword evidence="3" id="KW-0812">Transmembrane</keyword>
<evidence type="ECO:0000256" key="5">
    <source>
        <dbReference type="ARBA" id="ARBA00022989"/>
    </source>
</evidence>
<keyword evidence="2" id="KW-0813">Transport</keyword>
<comment type="subcellular location">
    <subcellularLocation>
        <location evidence="1">Membrane</location>
        <topology evidence="1">Single-pass membrane protein</topology>
    </subcellularLocation>
</comment>
<sequence>MSGISIPEIAVILVIALLVFGPDRLPDMIKQAAAFVKDLRKMVANARRDLSDSVGDLGLDEEDLKTLSDLRNPKSFIRQKVLDGVDLDSIGLDEIKEVGDELELSNGRKGKAVTGAARNRKAIAGSSASKSGAASKTGTASKAGTSSARTTNGSTSNGSTGGGANGSSAGTPAVEIKPLSSPTGARFDPDAT</sequence>
<evidence type="ECO:0000256" key="6">
    <source>
        <dbReference type="ARBA" id="ARBA00023010"/>
    </source>
</evidence>
<evidence type="ECO:0000256" key="1">
    <source>
        <dbReference type="ARBA" id="ARBA00004167"/>
    </source>
</evidence>
<dbReference type="Gene3D" id="1.20.5.3310">
    <property type="match status" value="1"/>
</dbReference>
<dbReference type="PRINTS" id="PR01506">
    <property type="entry name" value="TATBPROTEIN"/>
</dbReference>
<evidence type="ECO:0000256" key="3">
    <source>
        <dbReference type="ARBA" id="ARBA00022692"/>
    </source>
</evidence>
<dbReference type="AlphaFoldDB" id="A0A6L9S6A5"/>
<dbReference type="GO" id="GO:0015031">
    <property type="term" value="P:protein transport"/>
    <property type="evidence" value="ECO:0007669"/>
    <property type="project" value="UniProtKB-KW"/>
</dbReference>
<protein>
    <recommendedName>
        <fullName evidence="11">Sec-independent protein translocase protein TatB</fullName>
    </recommendedName>
</protein>
<reference evidence="9 10" key="1">
    <citation type="submission" date="2020-02" db="EMBL/GenBank/DDBJ databases">
        <authorList>
            <person name="Li X.-J."/>
            <person name="Han X.-M."/>
        </authorList>
    </citation>
    <scope>NUCLEOTIDE SEQUENCE [LARGE SCALE GENOMIC DNA]</scope>
    <source>
        <strain evidence="9 10">CCTCC AB 2017055</strain>
    </source>
</reference>
<organism evidence="9 10">
    <name type="scientific">Phytoactinopolyspora halotolerans</name>
    <dbReference type="NCBI Taxonomy" id="1981512"/>
    <lineage>
        <taxon>Bacteria</taxon>
        <taxon>Bacillati</taxon>
        <taxon>Actinomycetota</taxon>
        <taxon>Actinomycetes</taxon>
        <taxon>Jiangellales</taxon>
        <taxon>Jiangellaceae</taxon>
        <taxon>Phytoactinopolyspora</taxon>
    </lineage>
</organism>
<feature type="region of interest" description="Disordered" evidence="8">
    <location>
        <begin position="109"/>
        <end position="192"/>
    </location>
</feature>
<accession>A0A6L9S6A5</accession>
<evidence type="ECO:0000256" key="4">
    <source>
        <dbReference type="ARBA" id="ARBA00022927"/>
    </source>
</evidence>
<dbReference type="EMBL" id="JAAGOA010000006">
    <property type="protein sequence ID" value="NEE00547.1"/>
    <property type="molecule type" value="Genomic_DNA"/>
</dbReference>
<keyword evidence="6" id="KW-0811">Translocation</keyword>
<comment type="caution">
    <text evidence="9">The sequence shown here is derived from an EMBL/GenBank/DDBJ whole genome shotgun (WGS) entry which is preliminary data.</text>
</comment>
<feature type="compositionally biased region" description="Low complexity" evidence="8">
    <location>
        <begin position="122"/>
        <end position="158"/>
    </location>
</feature>